<keyword evidence="3" id="KW-1185">Reference proteome</keyword>
<reference evidence="2" key="2">
    <citation type="submission" date="2023-05" db="EMBL/GenBank/DDBJ databases">
        <authorList>
            <consortium name="Lawrence Berkeley National Laboratory"/>
            <person name="Steindorff A."/>
            <person name="Hensen N."/>
            <person name="Bonometti L."/>
            <person name="Westerberg I."/>
            <person name="Brannstrom I.O."/>
            <person name="Guillou S."/>
            <person name="Cros-Aarteil S."/>
            <person name="Calhoun S."/>
            <person name="Haridas S."/>
            <person name="Kuo A."/>
            <person name="Mondo S."/>
            <person name="Pangilinan J."/>
            <person name="Riley R."/>
            <person name="Labutti K."/>
            <person name="Andreopoulos B."/>
            <person name="Lipzen A."/>
            <person name="Chen C."/>
            <person name="Yanf M."/>
            <person name="Daum C."/>
            <person name="Ng V."/>
            <person name="Clum A."/>
            <person name="Ohm R."/>
            <person name="Martin F."/>
            <person name="Silar P."/>
            <person name="Natvig D."/>
            <person name="Lalanne C."/>
            <person name="Gautier V."/>
            <person name="Ament-Velasquez S.L."/>
            <person name="Kruys A."/>
            <person name="Hutchinson M.I."/>
            <person name="Powell A.J."/>
            <person name="Barry K."/>
            <person name="Miller A.N."/>
            <person name="Grigoriev I.V."/>
            <person name="Debuchy R."/>
            <person name="Gladieux P."/>
            <person name="Thoren M.H."/>
            <person name="Johannesson H."/>
        </authorList>
    </citation>
    <scope>NUCLEOTIDE SEQUENCE</scope>
    <source>
        <strain evidence="2">PSN243</strain>
    </source>
</reference>
<dbReference type="AlphaFoldDB" id="A0AAV9H2V1"/>
<dbReference type="Proteomes" id="UP001321760">
    <property type="component" value="Unassembled WGS sequence"/>
</dbReference>
<evidence type="ECO:0000313" key="2">
    <source>
        <dbReference type="EMBL" id="KAK4453838.1"/>
    </source>
</evidence>
<protein>
    <submittedName>
        <fullName evidence="2">Uncharacterized protein</fullName>
    </submittedName>
</protein>
<feature type="region of interest" description="Disordered" evidence="1">
    <location>
        <begin position="185"/>
        <end position="205"/>
    </location>
</feature>
<organism evidence="2 3">
    <name type="scientific">Podospora aff. communis PSN243</name>
    <dbReference type="NCBI Taxonomy" id="3040156"/>
    <lineage>
        <taxon>Eukaryota</taxon>
        <taxon>Fungi</taxon>
        <taxon>Dikarya</taxon>
        <taxon>Ascomycota</taxon>
        <taxon>Pezizomycotina</taxon>
        <taxon>Sordariomycetes</taxon>
        <taxon>Sordariomycetidae</taxon>
        <taxon>Sordariales</taxon>
        <taxon>Podosporaceae</taxon>
        <taxon>Podospora</taxon>
    </lineage>
</organism>
<evidence type="ECO:0000313" key="3">
    <source>
        <dbReference type="Proteomes" id="UP001321760"/>
    </source>
</evidence>
<name>A0AAV9H2V1_9PEZI</name>
<gene>
    <name evidence="2" type="ORF">QBC34DRAFT_194712</name>
</gene>
<dbReference type="EMBL" id="MU865919">
    <property type="protein sequence ID" value="KAK4453838.1"/>
    <property type="molecule type" value="Genomic_DNA"/>
</dbReference>
<proteinExistence type="predicted"/>
<evidence type="ECO:0000256" key="1">
    <source>
        <dbReference type="SAM" id="MobiDB-lite"/>
    </source>
</evidence>
<comment type="caution">
    <text evidence="2">The sequence shown here is derived from an EMBL/GenBank/DDBJ whole genome shotgun (WGS) entry which is preliminary data.</text>
</comment>
<reference evidence="2" key="1">
    <citation type="journal article" date="2023" name="Mol. Phylogenet. Evol.">
        <title>Genome-scale phylogeny and comparative genomics of the fungal order Sordariales.</title>
        <authorList>
            <person name="Hensen N."/>
            <person name="Bonometti L."/>
            <person name="Westerberg I."/>
            <person name="Brannstrom I.O."/>
            <person name="Guillou S."/>
            <person name="Cros-Aarteil S."/>
            <person name="Calhoun S."/>
            <person name="Haridas S."/>
            <person name="Kuo A."/>
            <person name="Mondo S."/>
            <person name="Pangilinan J."/>
            <person name="Riley R."/>
            <person name="LaButti K."/>
            <person name="Andreopoulos B."/>
            <person name="Lipzen A."/>
            <person name="Chen C."/>
            <person name="Yan M."/>
            <person name="Daum C."/>
            <person name="Ng V."/>
            <person name="Clum A."/>
            <person name="Steindorff A."/>
            <person name="Ohm R.A."/>
            <person name="Martin F."/>
            <person name="Silar P."/>
            <person name="Natvig D.O."/>
            <person name="Lalanne C."/>
            <person name="Gautier V."/>
            <person name="Ament-Velasquez S.L."/>
            <person name="Kruys A."/>
            <person name="Hutchinson M.I."/>
            <person name="Powell A.J."/>
            <person name="Barry K."/>
            <person name="Miller A.N."/>
            <person name="Grigoriev I.V."/>
            <person name="Debuchy R."/>
            <person name="Gladieux P."/>
            <person name="Hiltunen Thoren M."/>
            <person name="Johannesson H."/>
        </authorList>
    </citation>
    <scope>NUCLEOTIDE SEQUENCE</scope>
    <source>
        <strain evidence="2">PSN243</strain>
    </source>
</reference>
<sequence>MCGYECQMRYRSTRRALPRRISRRWMVEGDGKWMLFRRDKTGSRKRRCWNSGMMLGAHDGTQCVRPPHFSLMAETSRQVPNCISAGDFWLGEGPLASKMEATGMGSGGKSNMVRGTYLCRCGRRTRGARFVPMAARKGVRQRARLDTGECLMWCYTPGGKSARGYRRAPDGFRASGQVRLGRAGFEKRRGGRTARDMSPGWAGYD</sequence>
<accession>A0AAV9H2V1</accession>